<evidence type="ECO:0000256" key="5">
    <source>
        <dbReference type="ARBA" id="ARBA00022989"/>
    </source>
</evidence>
<keyword evidence="8" id="KW-0969">Cilium</keyword>
<dbReference type="Proteomes" id="UP000683291">
    <property type="component" value="Chromosome 1"/>
</dbReference>
<reference evidence="8" key="1">
    <citation type="submission" date="2021-04" db="EMBL/GenBank/DDBJ databases">
        <title>Complete genome sequence for Sulfitobacter sp. strain JK7-1.</title>
        <authorList>
            <person name="Park S.-J."/>
        </authorList>
    </citation>
    <scope>NUCLEOTIDE SEQUENCE</scope>
    <source>
        <strain evidence="8">JK7-1</strain>
    </source>
</reference>
<feature type="transmembrane region" description="Helical" evidence="7">
    <location>
        <begin position="129"/>
        <end position="153"/>
    </location>
</feature>
<keyword evidence="8" id="KW-0966">Cell projection</keyword>
<proteinExistence type="inferred from homology"/>
<feature type="transmembrane region" description="Helical" evidence="7">
    <location>
        <begin position="73"/>
        <end position="95"/>
    </location>
</feature>
<dbReference type="InterPro" id="IPR002010">
    <property type="entry name" value="T3SS_IM_R"/>
</dbReference>
<dbReference type="PANTHER" id="PTHR30065">
    <property type="entry name" value="FLAGELLAR BIOSYNTHETIC PROTEIN FLIR"/>
    <property type="match status" value="1"/>
</dbReference>
<evidence type="ECO:0000256" key="2">
    <source>
        <dbReference type="ARBA" id="ARBA00009772"/>
    </source>
</evidence>
<dbReference type="GO" id="GO:0006605">
    <property type="term" value="P:protein targeting"/>
    <property type="evidence" value="ECO:0007669"/>
    <property type="project" value="InterPro"/>
</dbReference>
<keyword evidence="9" id="KW-1185">Reference proteome</keyword>
<feature type="transmembrane region" description="Helical" evidence="7">
    <location>
        <begin position="15"/>
        <end position="36"/>
    </location>
</feature>
<dbReference type="EMBL" id="CP073581">
    <property type="protein sequence ID" value="QUJ76299.1"/>
    <property type="molecule type" value="Genomic_DNA"/>
</dbReference>
<evidence type="ECO:0000313" key="8">
    <source>
        <dbReference type="EMBL" id="QUJ76299.1"/>
    </source>
</evidence>
<dbReference type="AlphaFoldDB" id="A0A975JD61"/>
<sequence length="257" mass="26963">MTQTLAELLNISTLALWQGFTVFLRVGALTALMPGFGEQAVPVRIKIAIAIAFTLIVAPAVPIGDLAQSSQGIFWLIITETVIGVILGLGLRLLVMALQMAGSIAAQSTSLAQILGTAVAEPVPAMGHILVMGGIALAMMLGLHVKLAEFLLLSYQMMPPGALPAGEDVAQWGLDQVRQAFTLAFTLAAPFVVLSVLYNLAIGVINKAMPQLMVAFVGAPLITAGGLFLLCLASPLMLATWIQALNLFLSNPLRPVP</sequence>
<feature type="transmembrane region" description="Helical" evidence="7">
    <location>
        <begin position="43"/>
        <end position="61"/>
    </location>
</feature>
<feature type="transmembrane region" description="Helical" evidence="7">
    <location>
        <begin position="180"/>
        <end position="200"/>
    </location>
</feature>
<accession>A0A975JD61</accession>
<dbReference type="KEGG" id="sual:KDD17_15590"/>
<evidence type="ECO:0000256" key="6">
    <source>
        <dbReference type="ARBA" id="ARBA00023136"/>
    </source>
</evidence>
<dbReference type="PRINTS" id="PR00953">
    <property type="entry name" value="TYPE3IMRPROT"/>
</dbReference>
<comment type="subcellular location">
    <subcellularLocation>
        <location evidence="1">Cell membrane</location>
        <topology evidence="1">Multi-pass membrane protein</topology>
    </subcellularLocation>
</comment>
<keyword evidence="3" id="KW-1003">Cell membrane</keyword>
<keyword evidence="8" id="KW-0282">Flagellum</keyword>
<dbReference type="PANTHER" id="PTHR30065:SF8">
    <property type="entry name" value="FLAGELLAR BIOSYNTHETIC PROTEIN FLIR"/>
    <property type="match status" value="1"/>
</dbReference>
<evidence type="ECO:0000256" key="4">
    <source>
        <dbReference type="ARBA" id="ARBA00022692"/>
    </source>
</evidence>
<evidence type="ECO:0000256" key="1">
    <source>
        <dbReference type="ARBA" id="ARBA00004651"/>
    </source>
</evidence>
<protein>
    <submittedName>
        <fullName evidence="8">Flagellar biosynthetic protein FliR</fullName>
    </submittedName>
</protein>
<feature type="transmembrane region" description="Helical" evidence="7">
    <location>
        <begin position="212"/>
        <end position="242"/>
    </location>
</feature>
<comment type="similarity">
    <text evidence="2">Belongs to the FliR/MopE/SpaR family.</text>
</comment>
<keyword evidence="5 7" id="KW-1133">Transmembrane helix</keyword>
<evidence type="ECO:0000313" key="9">
    <source>
        <dbReference type="Proteomes" id="UP000683291"/>
    </source>
</evidence>
<name>A0A975JD61_9RHOB</name>
<dbReference type="GO" id="GO:0005886">
    <property type="term" value="C:plasma membrane"/>
    <property type="evidence" value="ECO:0007669"/>
    <property type="project" value="UniProtKB-SubCell"/>
</dbReference>
<keyword evidence="6 7" id="KW-0472">Membrane</keyword>
<evidence type="ECO:0000256" key="7">
    <source>
        <dbReference type="SAM" id="Phobius"/>
    </source>
</evidence>
<dbReference type="RefSeq" id="WP_212704497.1">
    <property type="nucleotide sequence ID" value="NZ_CP073581.1"/>
</dbReference>
<organism evidence="8 9">
    <name type="scientific">Sulfitobacter albidus</name>
    <dbReference type="NCBI Taxonomy" id="2829501"/>
    <lineage>
        <taxon>Bacteria</taxon>
        <taxon>Pseudomonadati</taxon>
        <taxon>Pseudomonadota</taxon>
        <taxon>Alphaproteobacteria</taxon>
        <taxon>Rhodobacterales</taxon>
        <taxon>Roseobacteraceae</taxon>
        <taxon>Sulfitobacter</taxon>
    </lineage>
</organism>
<dbReference type="Pfam" id="PF01311">
    <property type="entry name" value="Bac_export_1"/>
    <property type="match status" value="1"/>
</dbReference>
<gene>
    <name evidence="8" type="ORF">KDD17_15590</name>
</gene>
<keyword evidence="4 7" id="KW-0812">Transmembrane</keyword>
<evidence type="ECO:0000256" key="3">
    <source>
        <dbReference type="ARBA" id="ARBA00022475"/>
    </source>
</evidence>